<proteinExistence type="predicted"/>
<dbReference type="InterPro" id="IPR011519">
    <property type="entry name" value="UnbV_ASPIC"/>
</dbReference>
<evidence type="ECO:0000313" key="3">
    <source>
        <dbReference type="EMBL" id="SPE24394.1"/>
    </source>
</evidence>
<reference evidence="4" key="1">
    <citation type="submission" date="2018-02" db="EMBL/GenBank/DDBJ databases">
        <authorList>
            <person name="Hausmann B."/>
        </authorList>
    </citation>
    <scope>NUCLEOTIDE SEQUENCE [LARGE SCALE GENOMIC DNA]</scope>
    <source>
        <strain evidence="4">Peat soil MAG SbA5</strain>
    </source>
</reference>
<evidence type="ECO:0000313" key="4">
    <source>
        <dbReference type="Proteomes" id="UP000239735"/>
    </source>
</evidence>
<sequence>MRDKSQNFGSSSSQRSVSGRNLLDLSADGRNLEHRENKARHSVRLPLLDGMRQRGDILSGGSYLSSNDLRGHFGIGDATEAGTTEIHWPSGKKETVRLPAVDRIYTIEEGQGIIGALCGPKPCETGAKPALEHHSGPHDGKTDQENTGLASLINQMRSCGGAAPAVWQKQPNSGYGCPPAVWAALPPPFGKNSPTAGMAALLR</sequence>
<protein>
    <recommendedName>
        <fullName evidence="2">ASPIC/UnbV domain-containing protein</fullName>
    </recommendedName>
</protein>
<organism evidence="3 4">
    <name type="scientific">Candidatus Sulfuritelmatomonas gaucii</name>
    <dbReference type="NCBI Taxonomy" id="2043161"/>
    <lineage>
        <taxon>Bacteria</taxon>
        <taxon>Pseudomonadati</taxon>
        <taxon>Acidobacteriota</taxon>
        <taxon>Terriglobia</taxon>
        <taxon>Terriglobales</taxon>
        <taxon>Acidobacteriaceae</taxon>
        <taxon>Candidatus Sulfuritelmatomonas</taxon>
    </lineage>
</organism>
<feature type="region of interest" description="Disordered" evidence="1">
    <location>
        <begin position="1"/>
        <end position="23"/>
    </location>
</feature>
<dbReference type="EMBL" id="OKRB01000103">
    <property type="protein sequence ID" value="SPE24394.1"/>
    <property type="molecule type" value="Genomic_DNA"/>
</dbReference>
<dbReference type="Proteomes" id="UP000239735">
    <property type="component" value="Unassembled WGS sequence"/>
</dbReference>
<feature type="compositionally biased region" description="Low complexity" evidence="1">
    <location>
        <begin position="1"/>
        <end position="21"/>
    </location>
</feature>
<gene>
    <name evidence="3" type="ORF">SBA5_450051</name>
</gene>
<dbReference type="AlphaFoldDB" id="A0A2N9LMM3"/>
<name>A0A2N9LMM3_9BACT</name>
<feature type="domain" description="ASPIC/UnbV" evidence="2">
    <location>
        <begin position="46"/>
        <end position="106"/>
    </location>
</feature>
<dbReference type="OrthoDB" id="9816120at2"/>
<dbReference type="Pfam" id="PF07593">
    <property type="entry name" value="UnbV_ASPIC"/>
    <property type="match status" value="1"/>
</dbReference>
<accession>A0A2N9LMM3</accession>
<evidence type="ECO:0000259" key="2">
    <source>
        <dbReference type="Pfam" id="PF07593"/>
    </source>
</evidence>
<evidence type="ECO:0000256" key="1">
    <source>
        <dbReference type="SAM" id="MobiDB-lite"/>
    </source>
</evidence>